<evidence type="ECO:0000256" key="2">
    <source>
        <dbReference type="SAM" id="MobiDB-lite"/>
    </source>
</evidence>
<feature type="non-terminal residue" evidence="4">
    <location>
        <position position="1"/>
    </location>
</feature>
<dbReference type="SMART" id="SM00325">
    <property type="entry name" value="RhoGEF"/>
    <property type="match status" value="1"/>
</dbReference>
<dbReference type="GO" id="GO:0019898">
    <property type="term" value="C:extrinsic component of membrane"/>
    <property type="evidence" value="ECO:0007669"/>
    <property type="project" value="TreeGrafter"/>
</dbReference>
<dbReference type="GO" id="GO:0007411">
    <property type="term" value="P:axon guidance"/>
    <property type="evidence" value="ECO:0007669"/>
    <property type="project" value="TreeGrafter"/>
</dbReference>
<feature type="region of interest" description="Disordered" evidence="2">
    <location>
        <begin position="348"/>
        <end position="419"/>
    </location>
</feature>
<dbReference type="GO" id="GO:0005085">
    <property type="term" value="F:guanyl-nucleotide exchange factor activity"/>
    <property type="evidence" value="ECO:0007669"/>
    <property type="project" value="UniProtKB-KW"/>
</dbReference>
<dbReference type="OrthoDB" id="6152532at2759"/>
<dbReference type="PANTHER" id="PTHR22826">
    <property type="entry name" value="RHO GUANINE EXCHANGE FACTOR-RELATED"/>
    <property type="match status" value="1"/>
</dbReference>
<dbReference type="InterPro" id="IPR051336">
    <property type="entry name" value="RhoGEF_Guanine_NuclExch_SF"/>
</dbReference>
<dbReference type="InterPro" id="IPR055251">
    <property type="entry name" value="SOS1_NGEF_PH"/>
</dbReference>
<organism evidence="4 5">
    <name type="scientific">Dendroctonus ponderosae</name>
    <name type="common">Mountain pine beetle</name>
    <dbReference type="NCBI Taxonomy" id="77166"/>
    <lineage>
        <taxon>Eukaryota</taxon>
        <taxon>Metazoa</taxon>
        <taxon>Ecdysozoa</taxon>
        <taxon>Arthropoda</taxon>
        <taxon>Hexapoda</taxon>
        <taxon>Insecta</taxon>
        <taxon>Pterygota</taxon>
        <taxon>Neoptera</taxon>
        <taxon>Endopterygota</taxon>
        <taxon>Coleoptera</taxon>
        <taxon>Polyphaga</taxon>
        <taxon>Cucujiformia</taxon>
        <taxon>Curculionidae</taxon>
        <taxon>Scolytinae</taxon>
        <taxon>Dendroctonus</taxon>
    </lineage>
</organism>
<dbReference type="PANTHER" id="PTHR22826:SF106">
    <property type="entry name" value="TRIO, ISOFORM A"/>
    <property type="match status" value="1"/>
</dbReference>
<dbReference type="Gene3D" id="1.20.900.10">
    <property type="entry name" value="Dbl homology (DH) domain"/>
    <property type="match status" value="1"/>
</dbReference>
<dbReference type="InterPro" id="IPR011993">
    <property type="entry name" value="PH-like_dom_sf"/>
</dbReference>
<dbReference type="SUPFAM" id="SSF48065">
    <property type="entry name" value="DBL homology domain (DH-domain)"/>
    <property type="match status" value="1"/>
</dbReference>
<dbReference type="InterPro" id="IPR000219">
    <property type="entry name" value="DH_dom"/>
</dbReference>
<proteinExistence type="predicted"/>
<evidence type="ECO:0000313" key="5">
    <source>
        <dbReference type="Proteomes" id="UP000030742"/>
    </source>
</evidence>
<dbReference type="SUPFAM" id="SSF50729">
    <property type="entry name" value="PH domain-like"/>
    <property type="match status" value="2"/>
</dbReference>
<gene>
    <name evidence="4" type="ORF">D910_10448</name>
</gene>
<dbReference type="GO" id="GO:0005737">
    <property type="term" value="C:cytoplasm"/>
    <property type="evidence" value="ECO:0007669"/>
    <property type="project" value="TreeGrafter"/>
</dbReference>
<keyword evidence="1" id="KW-0344">Guanine-nucleotide releasing factor</keyword>
<dbReference type="Gene3D" id="2.30.29.30">
    <property type="entry name" value="Pleckstrin-homology domain (PH domain)/Phosphotyrosine-binding domain (PTB)"/>
    <property type="match status" value="2"/>
</dbReference>
<feature type="compositionally biased region" description="Polar residues" evidence="2">
    <location>
        <begin position="372"/>
        <end position="390"/>
    </location>
</feature>
<dbReference type="Proteomes" id="UP000030742">
    <property type="component" value="Unassembled WGS sequence"/>
</dbReference>
<feature type="domain" description="DH" evidence="3">
    <location>
        <begin position="31"/>
        <end position="217"/>
    </location>
</feature>
<evidence type="ECO:0000256" key="1">
    <source>
        <dbReference type="ARBA" id="ARBA00022658"/>
    </source>
</evidence>
<dbReference type="PROSITE" id="PS50010">
    <property type="entry name" value="DH_2"/>
    <property type="match status" value="1"/>
</dbReference>
<dbReference type="AlphaFoldDB" id="U4UGP4"/>
<sequence>EEAAEQSNYYESIRLEHQILFSVPVEVKKNTLQYIVDEIISTERKYVADMEKVLVVSRGTHPETGADASFAQEYKNFLEERCPEKVDAVFGNMEQIYSNQTNFLHALESPQVDIKAVAHTFLEFEDLFRLYPRYFRNTPKANAAVKELSFLIKEKQERINDKLDLSAYLLTPIQRLGKYKLFLENIIKQLQKDDRPIGLVQLSLDMVKKYMSKGNDAVALASILFSPLHTKDYGSFIAREKFTVLKPKKAEMMVFLFEGVVVFTVEDPKNLEQFVYQKSIRTHDLRIATFDNDNTIQLTDFTKTKRRNSSKHTYILDTKSPKVKEAWKLQIEDILWKQMKKIKENTLKAYQKSDETPVPVRKNPRKREQRAKSTGRSALQQTGHMENDGSSFDEIDLRSGSAETDKPPPPRRPQSTSTLSRFFRKTFSKKKRRLTAPVGDTELVKESISSPAECKQVGFNEEDFDFSRSSIQCCPFDISGYGSFLLMDEFKVRKPKKMKIMVFLFQKIVIFTKKQLNEEAFYYIGSVKMDQISVLPQGKNMKILQLKDHLASARFHKETVFSLEAASEYIQLQWRRTVEKCLWGQLIQARRHGGFSGT</sequence>
<dbReference type="Pfam" id="PF00621">
    <property type="entry name" value="RhoGEF"/>
    <property type="match status" value="1"/>
</dbReference>
<name>U4UGP4_DENPD</name>
<reference evidence="4 5" key="1">
    <citation type="journal article" date="2013" name="Genome Biol.">
        <title>Draft genome of the mountain pine beetle, Dendroctonus ponderosae Hopkins, a major forest pest.</title>
        <authorList>
            <person name="Keeling C.I."/>
            <person name="Yuen M.M."/>
            <person name="Liao N.Y."/>
            <person name="Docking T.R."/>
            <person name="Chan S.K."/>
            <person name="Taylor G.A."/>
            <person name="Palmquist D.L."/>
            <person name="Jackman S.D."/>
            <person name="Nguyen A."/>
            <person name="Li M."/>
            <person name="Henderson H."/>
            <person name="Janes J.K."/>
            <person name="Zhao Y."/>
            <person name="Pandoh P."/>
            <person name="Moore R."/>
            <person name="Sperling F.A."/>
            <person name="Huber D.P."/>
            <person name="Birol I."/>
            <person name="Jones S.J."/>
            <person name="Bohlmann J."/>
        </authorList>
    </citation>
    <scope>NUCLEOTIDE SEQUENCE</scope>
</reference>
<dbReference type="InterPro" id="IPR035899">
    <property type="entry name" value="DBL_dom_sf"/>
</dbReference>
<evidence type="ECO:0000259" key="3">
    <source>
        <dbReference type="PROSITE" id="PS50010"/>
    </source>
</evidence>
<protein>
    <recommendedName>
        <fullName evidence="3">DH domain-containing protein</fullName>
    </recommendedName>
</protein>
<evidence type="ECO:0000313" key="4">
    <source>
        <dbReference type="EMBL" id="ERL93149.1"/>
    </source>
</evidence>
<dbReference type="CDD" id="cd00160">
    <property type="entry name" value="RhoGEF"/>
    <property type="match status" value="1"/>
</dbReference>
<dbReference type="EMBL" id="KB632347">
    <property type="protein sequence ID" value="ERL93149.1"/>
    <property type="molecule type" value="Genomic_DNA"/>
</dbReference>
<dbReference type="Pfam" id="PF22697">
    <property type="entry name" value="SOS1_NGEF_PH"/>
    <property type="match status" value="2"/>
</dbReference>
<accession>U4UGP4</accession>